<dbReference type="EMBL" id="MVDE01000003">
    <property type="protein sequence ID" value="PKQ68838.1"/>
    <property type="molecule type" value="Genomic_DNA"/>
</dbReference>
<dbReference type="Proteomes" id="UP000233618">
    <property type="component" value="Unassembled WGS sequence"/>
</dbReference>
<feature type="transmembrane region" description="Helical" evidence="6">
    <location>
        <begin position="117"/>
        <end position="136"/>
    </location>
</feature>
<evidence type="ECO:0000256" key="5">
    <source>
        <dbReference type="ARBA" id="ARBA00023136"/>
    </source>
</evidence>
<dbReference type="GO" id="GO:0020037">
    <property type="term" value="F:heme binding"/>
    <property type="evidence" value="ECO:0007669"/>
    <property type="project" value="TreeGrafter"/>
</dbReference>
<dbReference type="Pfam" id="PF01292">
    <property type="entry name" value="Ni_hydr_CYTB"/>
    <property type="match status" value="1"/>
</dbReference>
<feature type="transmembrane region" description="Helical" evidence="6">
    <location>
        <begin position="12"/>
        <end position="30"/>
    </location>
</feature>
<comment type="caution">
    <text evidence="8">The sequence shown here is derived from an EMBL/GenBank/DDBJ whole genome shotgun (WGS) entry which is preliminary data.</text>
</comment>
<protein>
    <submittedName>
        <fullName evidence="8">Cytochrome B</fullName>
    </submittedName>
</protein>
<dbReference type="Gene3D" id="1.20.950.20">
    <property type="entry name" value="Transmembrane di-heme cytochromes, Chain C"/>
    <property type="match status" value="1"/>
</dbReference>
<evidence type="ECO:0000313" key="9">
    <source>
        <dbReference type="Proteomes" id="UP000233618"/>
    </source>
</evidence>
<feature type="transmembrane region" description="Helical" evidence="6">
    <location>
        <begin position="156"/>
        <end position="175"/>
    </location>
</feature>
<dbReference type="PANTHER" id="PTHR30485">
    <property type="entry name" value="NI/FE-HYDROGENASE 1 B-TYPE CYTOCHROME SUBUNIT"/>
    <property type="match status" value="1"/>
</dbReference>
<name>A0A2N3IEY8_9BACT</name>
<sequence length="190" mass="22014">MENKEYSKIYRIIHWAIAVSFLLLLATIFLRSTWLNKNNVADIIQNYLVSIDLSLSHDQLIRLAKQIRQPMWNWHLYIGYVLVGLFAVRFTIPFFGQMKIQNPRDKNLSVKEKIQKWTYIIFYVCVLISLITGIFIEWGPKSLKKSMEGIHVLSNYYLIPFIAIHLAGVLIEEVTSKKGTVSRIIGGLKG</sequence>
<dbReference type="PANTHER" id="PTHR30485:SF0">
    <property type="entry name" value="NI_FE-HYDROGENASE 1 B-TYPE CYTOCHROME SUBUNIT-RELATED"/>
    <property type="match status" value="1"/>
</dbReference>
<evidence type="ECO:0000256" key="4">
    <source>
        <dbReference type="ARBA" id="ARBA00022989"/>
    </source>
</evidence>
<evidence type="ECO:0000256" key="6">
    <source>
        <dbReference type="SAM" id="Phobius"/>
    </source>
</evidence>
<feature type="domain" description="Cytochrome b561 bacterial/Ni-hydrogenase" evidence="7">
    <location>
        <begin position="6"/>
        <end position="187"/>
    </location>
</feature>
<dbReference type="AlphaFoldDB" id="A0A2N3IEY8"/>
<dbReference type="GO" id="GO:0005886">
    <property type="term" value="C:plasma membrane"/>
    <property type="evidence" value="ECO:0007669"/>
    <property type="project" value="UniProtKB-SubCell"/>
</dbReference>
<dbReference type="InterPro" id="IPR016174">
    <property type="entry name" value="Di-haem_cyt_TM"/>
</dbReference>
<organism evidence="8 9">
    <name type="scientific">Labilibaculum manganireducens</name>
    <dbReference type="NCBI Taxonomy" id="1940525"/>
    <lineage>
        <taxon>Bacteria</taxon>
        <taxon>Pseudomonadati</taxon>
        <taxon>Bacteroidota</taxon>
        <taxon>Bacteroidia</taxon>
        <taxon>Marinilabiliales</taxon>
        <taxon>Marinifilaceae</taxon>
        <taxon>Labilibaculum</taxon>
    </lineage>
</organism>
<evidence type="ECO:0000256" key="3">
    <source>
        <dbReference type="ARBA" id="ARBA00022692"/>
    </source>
</evidence>
<keyword evidence="9" id="KW-1185">Reference proteome</keyword>
<keyword evidence="4 6" id="KW-1133">Transmembrane helix</keyword>
<evidence type="ECO:0000256" key="2">
    <source>
        <dbReference type="ARBA" id="ARBA00022475"/>
    </source>
</evidence>
<evidence type="ECO:0000313" key="8">
    <source>
        <dbReference type="EMBL" id="PKQ68838.1"/>
    </source>
</evidence>
<proteinExistence type="predicted"/>
<keyword evidence="5 6" id="KW-0472">Membrane</keyword>
<keyword evidence="2" id="KW-1003">Cell membrane</keyword>
<dbReference type="GO" id="GO:0009055">
    <property type="term" value="F:electron transfer activity"/>
    <property type="evidence" value="ECO:0007669"/>
    <property type="project" value="InterPro"/>
</dbReference>
<dbReference type="GO" id="GO:0022904">
    <property type="term" value="P:respiratory electron transport chain"/>
    <property type="evidence" value="ECO:0007669"/>
    <property type="project" value="InterPro"/>
</dbReference>
<dbReference type="SUPFAM" id="SSF81342">
    <property type="entry name" value="Transmembrane di-heme cytochromes"/>
    <property type="match status" value="1"/>
</dbReference>
<dbReference type="RefSeq" id="WP_101308491.1">
    <property type="nucleotide sequence ID" value="NZ_MVDE01000003.1"/>
</dbReference>
<feature type="transmembrane region" description="Helical" evidence="6">
    <location>
        <begin position="77"/>
        <end position="96"/>
    </location>
</feature>
<dbReference type="InterPro" id="IPR011577">
    <property type="entry name" value="Cyt_b561_bac/Ni-Hgenase"/>
</dbReference>
<keyword evidence="3 6" id="KW-0812">Transmembrane</keyword>
<gene>
    <name evidence="8" type="ORF">BZG01_03760</name>
</gene>
<evidence type="ECO:0000256" key="1">
    <source>
        <dbReference type="ARBA" id="ARBA00004651"/>
    </source>
</evidence>
<evidence type="ECO:0000259" key="7">
    <source>
        <dbReference type="Pfam" id="PF01292"/>
    </source>
</evidence>
<comment type="subcellular location">
    <subcellularLocation>
        <location evidence="1">Cell membrane</location>
        <topology evidence="1">Multi-pass membrane protein</topology>
    </subcellularLocation>
</comment>
<dbReference type="InterPro" id="IPR051542">
    <property type="entry name" value="Hydrogenase_cytochrome"/>
</dbReference>
<reference evidence="8 9" key="1">
    <citation type="journal article" date="2017" name="Front. Microbiol.">
        <title>Labilibaculum manganireducens gen. nov., sp. nov. and Labilibaculum filiforme sp. nov., Novel Bacteroidetes Isolated from Subsurface Sediments of the Baltic Sea.</title>
        <authorList>
            <person name="Vandieken V."/>
            <person name="Marshall I.P."/>
            <person name="Niemann H."/>
            <person name="Engelen B."/>
            <person name="Cypionka H."/>
        </authorList>
    </citation>
    <scope>NUCLEOTIDE SEQUENCE [LARGE SCALE GENOMIC DNA]</scope>
    <source>
        <strain evidence="8 9">59.10-2M</strain>
    </source>
</reference>
<accession>A0A2N3IEY8</accession>